<comment type="caution">
    <text evidence="1">The sequence shown here is derived from an EMBL/GenBank/DDBJ whole genome shotgun (WGS) entry which is preliminary data.</text>
</comment>
<keyword evidence="2" id="KW-1185">Reference proteome</keyword>
<dbReference type="EMBL" id="JBHUPE010000005">
    <property type="protein sequence ID" value="MFD2904872.1"/>
    <property type="molecule type" value="Genomic_DNA"/>
</dbReference>
<gene>
    <name evidence="1" type="ORF">ACFS6I_13110</name>
</gene>
<dbReference type="Proteomes" id="UP001597509">
    <property type="component" value="Unassembled WGS sequence"/>
</dbReference>
<evidence type="ECO:0000313" key="1">
    <source>
        <dbReference type="EMBL" id="MFD2904872.1"/>
    </source>
</evidence>
<name>A0ABW5YWW1_9SPHI</name>
<reference evidence="2" key="1">
    <citation type="journal article" date="2019" name="Int. J. Syst. Evol. Microbiol.">
        <title>The Global Catalogue of Microorganisms (GCM) 10K type strain sequencing project: providing services to taxonomists for standard genome sequencing and annotation.</title>
        <authorList>
            <consortium name="The Broad Institute Genomics Platform"/>
            <consortium name="The Broad Institute Genome Sequencing Center for Infectious Disease"/>
            <person name="Wu L."/>
            <person name="Ma J."/>
        </authorList>
    </citation>
    <scope>NUCLEOTIDE SEQUENCE [LARGE SCALE GENOMIC DNA]</scope>
    <source>
        <strain evidence="2">KCTC 22209</strain>
    </source>
</reference>
<evidence type="ECO:0000313" key="2">
    <source>
        <dbReference type="Proteomes" id="UP001597509"/>
    </source>
</evidence>
<organism evidence="1 2">
    <name type="scientific">Sphingobacterium anhuiense</name>
    <dbReference type="NCBI Taxonomy" id="493780"/>
    <lineage>
        <taxon>Bacteria</taxon>
        <taxon>Pseudomonadati</taxon>
        <taxon>Bacteroidota</taxon>
        <taxon>Sphingobacteriia</taxon>
        <taxon>Sphingobacteriales</taxon>
        <taxon>Sphingobacteriaceae</taxon>
        <taxon>Sphingobacterium</taxon>
    </lineage>
</organism>
<protein>
    <submittedName>
        <fullName evidence="1">Uncharacterized protein</fullName>
    </submittedName>
</protein>
<dbReference type="RefSeq" id="WP_380921207.1">
    <property type="nucleotide sequence ID" value="NZ_JBHUPE010000005.1"/>
</dbReference>
<accession>A0ABW5YWW1</accession>
<proteinExistence type="predicted"/>
<sequence>MHLKLEHYEHYDFLITFFAMASFEQYICCAGLIFQCTADLGFQIAGDMGLFMVIHRLYGADHQVALTVWRMIAV</sequence>